<evidence type="ECO:0000313" key="1">
    <source>
        <dbReference type="EMBL" id="KAF0034678.1"/>
    </source>
</evidence>
<protein>
    <submittedName>
        <fullName evidence="1">Uncharacterized protein</fullName>
    </submittedName>
</protein>
<dbReference type="EMBL" id="VEVO01000011">
    <property type="protein sequence ID" value="KAF0034678.1"/>
    <property type="molecule type" value="Genomic_DNA"/>
</dbReference>
<dbReference type="AlphaFoldDB" id="A0A6A4SRD0"/>
<evidence type="ECO:0000313" key="2">
    <source>
        <dbReference type="Proteomes" id="UP000438429"/>
    </source>
</evidence>
<accession>A0A6A4SRD0</accession>
<organism evidence="1 2">
    <name type="scientific">Scophthalmus maximus</name>
    <name type="common">Turbot</name>
    <name type="synonym">Psetta maxima</name>
    <dbReference type="NCBI Taxonomy" id="52904"/>
    <lineage>
        <taxon>Eukaryota</taxon>
        <taxon>Metazoa</taxon>
        <taxon>Chordata</taxon>
        <taxon>Craniata</taxon>
        <taxon>Vertebrata</taxon>
        <taxon>Euteleostomi</taxon>
        <taxon>Actinopterygii</taxon>
        <taxon>Neopterygii</taxon>
        <taxon>Teleostei</taxon>
        <taxon>Neoteleostei</taxon>
        <taxon>Acanthomorphata</taxon>
        <taxon>Carangaria</taxon>
        <taxon>Pleuronectiformes</taxon>
        <taxon>Pleuronectoidei</taxon>
        <taxon>Scophthalmidae</taxon>
        <taxon>Scophthalmus</taxon>
    </lineage>
</organism>
<reference evidence="1 2" key="1">
    <citation type="submission" date="2019-06" db="EMBL/GenBank/DDBJ databases">
        <title>Draft genomes of female and male turbot (Scophthalmus maximus).</title>
        <authorList>
            <person name="Xu H."/>
            <person name="Xu X.-W."/>
            <person name="Shao C."/>
            <person name="Chen S."/>
        </authorList>
    </citation>
    <scope>NUCLEOTIDE SEQUENCE [LARGE SCALE GENOMIC DNA]</scope>
    <source>
        <strain evidence="1">Ysfricsl-2016a</strain>
        <tissue evidence="1">Blood</tissue>
    </source>
</reference>
<dbReference type="Proteomes" id="UP000438429">
    <property type="component" value="Unassembled WGS sequence"/>
</dbReference>
<gene>
    <name evidence="1" type="ORF">F2P81_012436</name>
</gene>
<sequence>MRSMRSNTEEQETPEKFDVRIDVLVLRQSKENDSLPVTVRPGVERLTVSQTVCLPTTGVNIRILMRVHIRICESEQEANQSDYVSSCRGFSLRLSRRRKVTHLQISVKSTSRYSDVTSADERRVRASAAESPVKLPLNQSAVDRRRRRQMDEKRRSFILPCLKICDHCGESLRFPAAAHHF</sequence>
<comment type="caution">
    <text evidence="1">The sequence shown here is derived from an EMBL/GenBank/DDBJ whole genome shotgun (WGS) entry which is preliminary data.</text>
</comment>
<name>A0A6A4SRD0_SCOMX</name>
<proteinExistence type="predicted"/>